<accession>A0ABQ4WJR3</accession>
<feature type="compositionally biased region" description="Acidic residues" evidence="1">
    <location>
        <begin position="72"/>
        <end position="87"/>
    </location>
</feature>
<protein>
    <recommendedName>
        <fullName evidence="4">Transposase</fullName>
    </recommendedName>
</protein>
<evidence type="ECO:0000313" key="2">
    <source>
        <dbReference type="EMBL" id="GJS53147.1"/>
    </source>
</evidence>
<reference evidence="2" key="2">
    <citation type="submission" date="2022-01" db="EMBL/GenBank/DDBJ databases">
        <authorList>
            <person name="Yamashiro T."/>
            <person name="Shiraishi A."/>
            <person name="Satake H."/>
            <person name="Nakayama K."/>
        </authorList>
    </citation>
    <scope>NUCLEOTIDE SEQUENCE</scope>
</reference>
<evidence type="ECO:0008006" key="4">
    <source>
        <dbReference type="Google" id="ProtNLM"/>
    </source>
</evidence>
<name>A0ABQ4WJR3_9ASTR</name>
<proteinExistence type="predicted"/>
<dbReference type="EMBL" id="BQNB010008705">
    <property type="protein sequence ID" value="GJS53147.1"/>
    <property type="molecule type" value="Genomic_DNA"/>
</dbReference>
<gene>
    <name evidence="2" type="ORF">Tco_0626509</name>
</gene>
<sequence>MGVIVVENDPDTIHVDNSSDLAFSTSLNDLKIVFLHIDGQSIKVDAPPDIIDVDEDDDIIDDEHVLPHDLADSDDEDLINVDDDDGMSADVARGHGSDGGGDNRPPPHQIASCCLGKGTRKPNLGGRKAGKMHYRKETRNLGLRKITDELGPQPIRFEWKDNGTMMPLGDHSSHWANLLGEIVREFPMHFGSWRNIPSEQKARTQFDLKPHMQSELWLEIRKGIDQHLGKIYMDNKSSLKKDYWVKNPDNETYNVEAIRS</sequence>
<keyword evidence="3" id="KW-1185">Reference proteome</keyword>
<dbReference type="Proteomes" id="UP001151760">
    <property type="component" value="Unassembled WGS sequence"/>
</dbReference>
<feature type="region of interest" description="Disordered" evidence="1">
    <location>
        <begin position="69"/>
        <end position="107"/>
    </location>
</feature>
<comment type="caution">
    <text evidence="2">The sequence shown here is derived from an EMBL/GenBank/DDBJ whole genome shotgun (WGS) entry which is preliminary data.</text>
</comment>
<organism evidence="2 3">
    <name type="scientific">Tanacetum coccineum</name>
    <dbReference type="NCBI Taxonomy" id="301880"/>
    <lineage>
        <taxon>Eukaryota</taxon>
        <taxon>Viridiplantae</taxon>
        <taxon>Streptophyta</taxon>
        <taxon>Embryophyta</taxon>
        <taxon>Tracheophyta</taxon>
        <taxon>Spermatophyta</taxon>
        <taxon>Magnoliopsida</taxon>
        <taxon>eudicotyledons</taxon>
        <taxon>Gunneridae</taxon>
        <taxon>Pentapetalae</taxon>
        <taxon>asterids</taxon>
        <taxon>campanulids</taxon>
        <taxon>Asterales</taxon>
        <taxon>Asteraceae</taxon>
        <taxon>Asteroideae</taxon>
        <taxon>Anthemideae</taxon>
        <taxon>Anthemidinae</taxon>
        <taxon>Tanacetum</taxon>
    </lineage>
</organism>
<evidence type="ECO:0000313" key="3">
    <source>
        <dbReference type="Proteomes" id="UP001151760"/>
    </source>
</evidence>
<reference evidence="2" key="1">
    <citation type="journal article" date="2022" name="Int. J. Mol. Sci.">
        <title>Draft Genome of Tanacetum Coccineum: Genomic Comparison of Closely Related Tanacetum-Family Plants.</title>
        <authorList>
            <person name="Yamashiro T."/>
            <person name="Shiraishi A."/>
            <person name="Nakayama K."/>
            <person name="Satake H."/>
        </authorList>
    </citation>
    <scope>NUCLEOTIDE SEQUENCE</scope>
</reference>
<evidence type="ECO:0000256" key="1">
    <source>
        <dbReference type="SAM" id="MobiDB-lite"/>
    </source>
</evidence>